<name>A0A451A2J3_9GAMM</name>
<reference evidence="1" key="1">
    <citation type="submission" date="2019-02" db="EMBL/GenBank/DDBJ databases">
        <authorList>
            <person name="Gruber-Vodicka R. H."/>
            <person name="Seah K. B. B."/>
        </authorList>
    </citation>
    <scope>NUCLEOTIDE SEQUENCE</scope>
    <source>
        <strain evidence="2">BECK_BY19</strain>
        <strain evidence="1">BECK_BY8</strain>
    </source>
</reference>
<accession>A0A451A2J3</accession>
<evidence type="ECO:0000313" key="1">
    <source>
        <dbReference type="EMBL" id="VFK60253.1"/>
    </source>
</evidence>
<dbReference type="EMBL" id="CAADGD010000002">
    <property type="protein sequence ID" value="VFK68402.1"/>
    <property type="molecule type" value="Genomic_DNA"/>
</dbReference>
<evidence type="ECO:0000313" key="2">
    <source>
        <dbReference type="EMBL" id="VFK68402.1"/>
    </source>
</evidence>
<sequence length="113" mass="12903">MEFRFQLRRVRYRKNKNSEKSVPAQGTPVWILLLRANVFSRFIFTSSVIPAGIAGIQLPWMAINTSEASPRTFDAFLSGYAQLNPTYESRCFIFRGDETLNMIVKLVAGNRNP</sequence>
<gene>
    <name evidence="1" type="ORF">BECKUNK1418G_GA0071005_101018</name>
    <name evidence="2" type="ORF">BECKUNK1418H_GA0071006_100218</name>
</gene>
<proteinExistence type="predicted"/>
<dbReference type="AlphaFoldDB" id="A0A451A2J3"/>
<protein>
    <submittedName>
        <fullName evidence="1">Uncharacterized protein</fullName>
    </submittedName>
</protein>
<organism evidence="1">
    <name type="scientific">Candidatus Kentrum sp. UNK</name>
    <dbReference type="NCBI Taxonomy" id="2126344"/>
    <lineage>
        <taxon>Bacteria</taxon>
        <taxon>Pseudomonadati</taxon>
        <taxon>Pseudomonadota</taxon>
        <taxon>Gammaproteobacteria</taxon>
        <taxon>Candidatus Kentrum</taxon>
    </lineage>
</organism>
<dbReference type="EMBL" id="CAADFZ010000010">
    <property type="protein sequence ID" value="VFK60253.1"/>
    <property type="molecule type" value="Genomic_DNA"/>
</dbReference>